<feature type="domain" description="Nucleotide modification associated" evidence="1">
    <location>
        <begin position="5"/>
        <end position="201"/>
    </location>
</feature>
<evidence type="ECO:0000313" key="2">
    <source>
        <dbReference type="EMBL" id="AGI61796.1"/>
    </source>
</evidence>
<evidence type="ECO:0000259" key="1">
    <source>
        <dbReference type="Pfam" id="PF18757"/>
    </source>
</evidence>
<sequence>MKSITLNSEIRQAILDNIATAYDKANPKPELTIDTKGILEKAVRTHYLKQSLALRKLVEENPELQGAMNTRKYIRYTTPTGNWEEIRTEENEVFYSKYADTTRDFRNTEYLAKNPSLKKAAEEFTSLQKAARLERQALSNWENERTKYLDEIMQVLKGVRTTKQLIEQWEEVKEYIPQAYFNPSKIALPAINTAALNSKLGK</sequence>
<proteinExistence type="predicted"/>
<protein>
    <recommendedName>
        <fullName evidence="1">Nucleotide modification associated domain-containing protein</fullName>
    </recommendedName>
</protein>
<dbReference type="GeneID" id="16194905"/>
<dbReference type="OrthoDB" id="28280at10239"/>
<accession>R9R4R5</accession>
<gene>
    <name evidence="2" type="ORF">JA1_0043</name>
</gene>
<organism evidence="2 3">
    <name type="scientific">Vibrio phage JA-1</name>
    <dbReference type="NCBI Taxonomy" id="1283071"/>
    <lineage>
        <taxon>Viruses</taxon>
        <taxon>Duplodnaviria</taxon>
        <taxon>Heunggongvirae</taxon>
        <taxon>Uroviricota</taxon>
        <taxon>Caudoviricetes</taxon>
        <taxon>Schitoviridae</taxon>
        <taxon>Pacinivirus</taxon>
        <taxon>Pacinivirus VCO139</taxon>
    </lineage>
</organism>
<dbReference type="RefSeq" id="YP_008126806.1">
    <property type="nucleotide sequence ID" value="NC_021540.1"/>
</dbReference>
<dbReference type="EMBL" id="KC438282">
    <property type="protein sequence ID" value="AGI61796.1"/>
    <property type="molecule type" value="Genomic_DNA"/>
</dbReference>
<name>R9R4R5_9CAUD</name>
<dbReference type="InterPro" id="IPR040835">
    <property type="entry name" value="Nmad5"/>
</dbReference>
<evidence type="ECO:0000313" key="3">
    <source>
        <dbReference type="Proteomes" id="UP000014320"/>
    </source>
</evidence>
<reference evidence="2 3" key="1">
    <citation type="journal article" date="2013" name="Virol. J.">
        <title>Whole genome sequencing and comparative genomic analyses of two Vibrio cholerae O139 Bengal-specific Podoviruses to other N4-like phages reveal extensive genetic diversity.</title>
        <authorList>
            <person name="Fouts D.E."/>
            <person name="Klumpp J."/>
            <person name="Bishop-Lilly K.A."/>
            <person name="Rajavel M."/>
            <person name="Willner K.M."/>
            <person name="Butani A."/>
            <person name="Henry M."/>
            <person name="Biswas B."/>
            <person name="Li M."/>
            <person name="Albert M.J."/>
            <person name="Loessner M.J."/>
            <person name="Calendar R."/>
            <person name="Sozhamannan S."/>
        </authorList>
    </citation>
    <scope>NUCLEOTIDE SEQUENCE [LARGE SCALE GENOMIC DNA]</scope>
</reference>
<dbReference type="Proteomes" id="UP000014320">
    <property type="component" value="Segment"/>
</dbReference>
<dbReference type="Pfam" id="PF18757">
    <property type="entry name" value="Nmad5"/>
    <property type="match status" value="1"/>
</dbReference>
<dbReference type="KEGG" id="vg:16194905"/>